<feature type="domain" description="DUF302" evidence="1">
    <location>
        <begin position="36"/>
        <end position="97"/>
    </location>
</feature>
<evidence type="ECO:0000313" key="2">
    <source>
        <dbReference type="EMBL" id="MCY1144181.1"/>
    </source>
</evidence>
<dbReference type="Pfam" id="PF03625">
    <property type="entry name" value="DUF302"/>
    <property type="match status" value="1"/>
</dbReference>
<proteinExistence type="predicted"/>
<dbReference type="EMBL" id="JAPNTZ010000019">
    <property type="protein sequence ID" value="MCY1144181.1"/>
    <property type="molecule type" value="Genomic_DNA"/>
</dbReference>
<gene>
    <name evidence="2" type="ORF">OWR29_39835</name>
</gene>
<dbReference type="Proteomes" id="UP001151002">
    <property type="component" value="Unassembled WGS sequence"/>
</dbReference>
<dbReference type="PANTHER" id="PTHR38342:SF2">
    <property type="entry name" value="INNER MEMBRANE OR EXPORTED"/>
    <property type="match status" value="1"/>
</dbReference>
<accession>A0ABT4BCH8</accession>
<dbReference type="InterPro" id="IPR035923">
    <property type="entry name" value="TT1751-like_sf"/>
</dbReference>
<evidence type="ECO:0000259" key="1">
    <source>
        <dbReference type="Pfam" id="PF03625"/>
    </source>
</evidence>
<keyword evidence="3" id="KW-1185">Reference proteome</keyword>
<dbReference type="PANTHER" id="PTHR38342">
    <property type="entry name" value="SLR5037 PROTEIN"/>
    <property type="match status" value="1"/>
</dbReference>
<dbReference type="InterPro" id="IPR005180">
    <property type="entry name" value="DUF302"/>
</dbReference>
<evidence type="ECO:0000313" key="3">
    <source>
        <dbReference type="Proteomes" id="UP001151002"/>
    </source>
</evidence>
<protein>
    <submittedName>
        <fullName evidence="2">DUF302 domain-containing protein</fullName>
    </submittedName>
</protein>
<dbReference type="CDD" id="cd14797">
    <property type="entry name" value="DUF302"/>
    <property type="match status" value="1"/>
</dbReference>
<comment type="caution">
    <text evidence="2">The sequence shown here is derived from an EMBL/GenBank/DDBJ whole genome shotgun (WGS) entry which is preliminary data.</text>
</comment>
<dbReference type="SUPFAM" id="SSF103247">
    <property type="entry name" value="TT1751-like"/>
    <property type="match status" value="1"/>
</dbReference>
<reference evidence="2" key="1">
    <citation type="submission" date="2022-11" db="EMBL/GenBank/DDBJ databases">
        <authorList>
            <person name="Somphong A."/>
            <person name="Phongsopitanun W."/>
        </authorList>
    </citation>
    <scope>NUCLEOTIDE SEQUENCE</scope>
    <source>
        <strain evidence="2">Pm04-4</strain>
    </source>
</reference>
<dbReference type="Gene3D" id="3.30.310.70">
    <property type="entry name" value="TT1751-like domain"/>
    <property type="match status" value="1"/>
</dbReference>
<name>A0ABT4BCH8_9ACTN</name>
<dbReference type="RefSeq" id="WP_267568745.1">
    <property type="nucleotide sequence ID" value="NZ_JAPNTZ010000019.1"/>
</dbReference>
<sequence length="135" mass="14063">MVEPLITSVSPADVTATVAAVDMALRRRAITVFATIDHAAGARAAGLALADEVVIVFGNAAVGTPLMRRDPRIGIELPLRLLVWDDAGATRIGYLDPVRMAGPYATDGVTETLERMRGILAAVVTEAVAALTATP</sequence>
<organism evidence="2 3">
    <name type="scientific">Paractinoplanes pyxinae</name>
    <dbReference type="NCBI Taxonomy" id="2997416"/>
    <lineage>
        <taxon>Bacteria</taxon>
        <taxon>Bacillati</taxon>
        <taxon>Actinomycetota</taxon>
        <taxon>Actinomycetes</taxon>
        <taxon>Micromonosporales</taxon>
        <taxon>Micromonosporaceae</taxon>
        <taxon>Paractinoplanes</taxon>
    </lineage>
</organism>